<evidence type="ECO:0000259" key="9">
    <source>
        <dbReference type="Pfam" id="PF06762"/>
    </source>
</evidence>
<dbReference type="PANTHER" id="PTHR14463:SF10">
    <property type="entry name" value="LIPASE MATURATION FACTOR 1"/>
    <property type="match status" value="1"/>
</dbReference>
<reference evidence="11" key="1">
    <citation type="submission" date="2021-02" db="EMBL/GenBank/DDBJ databases">
        <authorList>
            <person name="Dougan E. K."/>
            <person name="Rhodes N."/>
            <person name="Thang M."/>
            <person name="Chan C."/>
        </authorList>
    </citation>
    <scope>NUCLEOTIDE SEQUENCE</scope>
</reference>
<comment type="similarity">
    <text evidence="2">Belongs to the lipase maturation factor family.</text>
</comment>
<feature type="region of interest" description="Disordered" evidence="7">
    <location>
        <begin position="528"/>
        <end position="547"/>
    </location>
</feature>
<dbReference type="GO" id="GO:0051604">
    <property type="term" value="P:protein maturation"/>
    <property type="evidence" value="ECO:0007669"/>
    <property type="project" value="InterPro"/>
</dbReference>
<evidence type="ECO:0000256" key="6">
    <source>
        <dbReference type="ARBA" id="ARBA00023136"/>
    </source>
</evidence>
<organism evidence="11 12">
    <name type="scientific">Symbiodinium natans</name>
    <dbReference type="NCBI Taxonomy" id="878477"/>
    <lineage>
        <taxon>Eukaryota</taxon>
        <taxon>Sar</taxon>
        <taxon>Alveolata</taxon>
        <taxon>Dinophyceae</taxon>
        <taxon>Suessiales</taxon>
        <taxon>Symbiodiniaceae</taxon>
        <taxon>Symbiodinium</taxon>
    </lineage>
</organism>
<evidence type="ECO:0000256" key="3">
    <source>
        <dbReference type="ARBA" id="ARBA00022692"/>
    </source>
</evidence>
<dbReference type="InterPro" id="IPR057434">
    <property type="entry name" value="LMF1/2_N"/>
</dbReference>
<evidence type="ECO:0000256" key="5">
    <source>
        <dbReference type="ARBA" id="ARBA00022989"/>
    </source>
</evidence>
<keyword evidence="5 8" id="KW-1133">Transmembrane helix</keyword>
<proteinExistence type="inferred from homology"/>
<dbReference type="PANTHER" id="PTHR14463">
    <property type="entry name" value="LIPASE MATURATION FACTOR"/>
    <property type="match status" value="1"/>
</dbReference>
<evidence type="ECO:0000256" key="4">
    <source>
        <dbReference type="ARBA" id="ARBA00022824"/>
    </source>
</evidence>
<evidence type="ECO:0000313" key="11">
    <source>
        <dbReference type="EMBL" id="CAE7280897.1"/>
    </source>
</evidence>
<dbReference type="Proteomes" id="UP000604046">
    <property type="component" value="Unassembled WGS sequence"/>
</dbReference>
<feature type="transmembrane region" description="Helical" evidence="8">
    <location>
        <begin position="149"/>
        <end position="173"/>
    </location>
</feature>
<dbReference type="EMBL" id="CAJNDS010001802">
    <property type="protein sequence ID" value="CAE7280897.1"/>
    <property type="molecule type" value="Genomic_DNA"/>
</dbReference>
<feature type="domain" description="Lipase maturation factor 1/2 N-terminal" evidence="9">
    <location>
        <begin position="284"/>
        <end position="442"/>
    </location>
</feature>
<accession>A0A812MV54</accession>
<feature type="compositionally biased region" description="Low complexity" evidence="7">
    <location>
        <begin position="534"/>
        <end position="543"/>
    </location>
</feature>
<evidence type="ECO:0000256" key="8">
    <source>
        <dbReference type="SAM" id="Phobius"/>
    </source>
</evidence>
<comment type="caution">
    <text evidence="11">The sequence shown here is derived from an EMBL/GenBank/DDBJ whole genome shotgun (WGS) entry which is preliminary data.</text>
</comment>
<evidence type="ECO:0000313" key="12">
    <source>
        <dbReference type="Proteomes" id="UP000604046"/>
    </source>
</evidence>
<sequence length="724" mass="80427">MLVQAPAVPFSILFGAPRARSRLLPAPLRARYAHCLDAASLSVSRLLSETHRRSIRMSEGARLASSADAESFQKRPTPAFLAWLPVLVADVRGLWLEIWRFALRSMAACESGRTPWIQAAITGLLCGSLAAAAAVAASRRPVAAPLAGGYWITRVLALRWLTAIYFIAFLVALRQNKALIGDNGILPARHLLRRVDLSVSKAAGRWQELSFYGKVRCFLLRAERLPTLLWFAGARPLNPWLDGLAWAGMVLSGVAFAVGGASMLHLFTLWVLYISLVAVGQRWYSFGWESQLLETALLGALAAPGVAGGAFAAPPSLLAPWAFRWLAFRIMLGAGLIKARGSKTWLDLTAMCHHIETQPIPNPLSRFFHNLPRPLHLYATASNHVIELVMPWLLLCPCRATLAAFGAVHILFQLALILTGNLSFLNWLTIIPGLWCFDDATLIGLLPEAIARPLADSVVHARTMTPTTSSCMWMFTRDVLAGCIIIWLSLPVWKNLLGPRGGGRQRMNSTFERRLVVPRFVSRIAGAGREETTNDSTETSSSSPAQKRRRLLPDLEISMNLQSLRLLNTYGAFGSVNTERIEIVFEGTPDGRNWYPYTFKAAVDDPMKRPGFWAPYHLRLDWCRWIASCRGRRSNGLAEPWVLSFVAHLLRGDTSTRQLLAKGGDPFERADPPLRIRGELYQYVFAPRPRSRADPYWLRERVGNYLPPLGLDEISARLVDHGLI</sequence>
<comment type="subcellular location">
    <subcellularLocation>
        <location evidence="1">Endoplasmic reticulum membrane</location>
        <topology evidence="1">Multi-pass membrane protein</topology>
    </subcellularLocation>
</comment>
<feature type="transmembrane region" description="Helical" evidence="8">
    <location>
        <begin position="292"/>
        <end position="312"/>
    </location>
</feature>
<evidence type="ECO:0000256" key="1">
    <source>
        <dbReference type="ARBA" id="ARBA00004477"/>
    </source>
</evidence>
<dbReference type="AlphaFoldDB" id="A0A812MV54"/>
<evidence type="ECO:0000256" key="2">
    <source>
        <dbReference type="ARBA" id="ARBA00005512"/>
    </source>
</evidence>
<dbReference type="Pfam" id="PF25179">
    <property type="entry name" value="LMF1_C"/>
    <property type="match status" value="1"/>
</dbReference>
<keyword evidence="3 8" id="KW-0812">Transmembrane</keyword>
<evidence type="ECO:0000256" key="7">
    <source>
        <dbReference type="SAM" id="MobiDB-lite"/>
    </source>
</evidence>
<keyword evidence="4" id="KW-0256">Endoplasmic reticulum</keyword>
<gene>
    <name evidence="11" type="primary">Lmf1</name>
    <name evidence="11" type="ORF">SNAT2548_LOCUS14892</name>
</gene>
<dbReference type="Pfam" id="PF06762">
    <property type="entry name" value="LMF1"/>
    <property type="match status" value="1"/>
</dbReference>
<dbReference type="InterPro" id="IPR009613">
    <property type="entry name" value="LMF"/>
</dbReference>
<feature type="transmembrane region" description="Helical" evidence="8">
    <location>
        <begin position="115"/>
        <end position="137"/>
    </location>
</feature>
<keyword evidence="6 8" id="KW-0472">Membrane</keyword>
<dbReference type="OrthoDB" id="434126at2759"/>
<dbReference type="GO" id="GO:0005789">
    <property type="term" value="C:endoplasmic reticulum membrane"/>
    <property type="evidence" value="ECO:0007669"/>
    <property type="project" value="UniProtKB-SubCell"/>
</dbReference>
<dbReference type="InterPro" id="IPR057433">
    <property type="entry name" value="LMF1/2_C"/>
</dbReference>
<evidence type="ECO:0000259" key="10">
    <source>
        <dbReference type="Pfam" id="PF25179"/>
    </source>
</evidence>
<feature type="transmembrane region" description="Helical" evidence="8">
    <location>
        <begin position="264"/>
        <end position="280"/>
    </location>
</feature>
<protein>
    <submittedName>
        <fullName evidence="11">Lmf1 protein</fullName>
    </submittedName>
</protein>
<keyword evidence="12" id="KW-1185">Reference proteome</keyword>
<name>A0A812MV54_9DINO</name>
<feature type="domain" description="Lipase maturation factor 1/2 C-terminal" evidence="10">
    <location>
        <begin position="566"/>
        <end position="707"/>
    </location>
</feature>